<dbReference type="AlphaFoldDB" id="A0A512RED4"/>
<keyword evidence="4" id="KW-1185">Reference proteome</keyword>
<dbReference type="OrthoDB" id="111691at2"/>
<accession>A0A512RED4</accession>
<dbReference type="PANTHER" id="PTHR34219:SF3">
    <property type="entry name" value="BLL7967 PROTEIN"/>
    <property type="match status" value="1"/>
</dbReference>
<reference evidence="3 4" key="1">
    <citation type="submission" date="2019-07" db="EMBL/GenBank/DDBJ databases">
        <title>Whole genome shotgun sequence of Chitinophaga cymbidii NBRC 109752.</title>
        <authorList>
            <person name="Hosoyama A."/>
            <person name="Uohara A."/>
            <person name="Ohji S."/>
            <person name="Ichikawa N."/>
        </authorList>
    </citation>
    <scope>NUCLEOTIDE SEQUENCE [LARGE SCALE GENOMIC DNA]</scope>
    <source>
        <strain evidence="3 4">NBRC 109752</strain>
    </source>
</reference>
<evidence type="ECO:0000313" key="3">
    <source>
        <dbReference type="EMBL" id="GEP94065.1"/>
    </source>
</evidence>
<organism evidence="3 4">
    <name type="scientific">Chitinophaga cymbidii</name>
    <dbReference type="NCBI Taxonomy" id="1096750"/>
    <lineage>
        <taxon>Bacteria</taxon>
        <taxon>Pseudomonadati</taxon>
        <taxon>Bacteroidota</taxon>
        <taxon>Chitinophagia</taxon>
        <taxon>Chitinophagales</taxon>
        <taxon>Chitinophagaceae</taxon>
        <taxon>Chitinophaga</taxon>
    </lineage>
</organism>
<keyword evidence="2" id="KW-0472">Membrane</keyword>
<proteinExistence type="predicted"/>
<dbReference type="RefSeq" id="WP_146857561.1">
    <property type="nucleotide sequence ID" value="NZ_BKAU01000001.1"/>
</dbReference>
<feature type="region of interest" description="Disordered" evidence="1">
    <location>
        <begin position="388"/>
        <end position="409"/>
    </location>
</feature>
<comment type="caution">
    <text evidence="3">The sequence shown here is derived from an EMBL/GenBank/DDBJ whole genome shotgun (WGS) entry which is preliminary data.</text>
</comment>
<dbReference type="EMBL" id="BKAU01000001">
    <property type="protein sequence ID" value="GEP94065.1"/>
    <property type="molecule type" value="Genomic_DNA"/>
</dbReference>
<keyword evidence="2" id="KW-0812">Transmembrane</keyword>
<feature type="transmembrane region" description="Helical" evidence="2">
    <location>
        <begin position="361"/>
        <end position="382"/>
    </location>
</feature>
<dbReference type="InterPro" id="IPR005625">
    <property type="entry name" value="PepSY-ass_TM"/>
</dbReference>
<keyword evidence="2" id="KW-1133">Transmembrane helix</keyword>
<sequence length="409" mass="46525">MATKKRGKSVFRRLNDWLHLWLGLISGIVVVIISLTGCIYAFQREFSDLTQPYQHVKTEAKPYMLPSELKAIATEAAFGPKGDTGANRITGISYRKADRSTIASFMDKENGYTSIYLNPYTGEVLKVKALKHDFFRFILEGHFNLWLPRPIGQPIVAISTLIFVILLITGLVMWWPKKWNKTNRQKSFAIKWGAGKKRINYDLHNVLGFYSMVFALVLGLTGLVWGFQWFSKSLYWTLSGGKTLAKFERPVSDTTLARPAVLLTQEDRLYARMRKEYPVVTGSLTLQFPTLPKDAYSVVHNPHDDAYYRRQFRFFDQVSLAEIKGGGLYGQKYDEISTGEKIYRMNYDIHVGAIAGLPGKILAFFISLICASLPVTGFIVWWGKKKKKSRKKPEAKPERKIAARVAASL</sequence>
<evidence type="ECO:0000313" key="4">
    <source>
        <dbReference type="Proteomes" id="UP000321436"/>
    </source>
</evidence>
<dbReference type="Pfam" id="PF03929">
    <property type="entry name" value="PepSY_TM"/>
    <property type="match status" value="1"/>
</dbReference>
<gene>
    <name evidence="3" type="ORF">CCY01nite_03250</name>
</gene>
<feature type="transmembrane region" description="Helical" evidence="2">
    <location>
        <begin position="206"/>
        <end position="227"/>
    </location>
</feature>
<protein>
    <submittedName>
        <fullName evidence="3">Sulfite reductase</fullName>
    </submittedName>
</protein>
<name>A0A512RED4_9BACT</name>
<evidence type="ECO:0000256" key="1">
    <source>
        <dbReference type="SAM" id="MobiDB-lite"/>
    </source>
</evidence>
<dbReference type="Proteomes" id="UP000321436">
    <property type="component" value="Unassembled WGS sequence"/>
</dbReference>
<feature type="compositionally biased region" description="Basic and acidic residues" evidence="1">
    <location>
        <begin position="392"/>
        <end position="401"/>
    </location>
</feature>
<feature type="transmembrane region" description="Helical" evidence="2">
    <location>
        <begin position="20"/>
        <end position="42"/>
    </location>
</feature>
<evidence type="ECO:0000256" key="2">
    <source>
        <dbReference type="SAM" id="Phobius"/>
    </source>
</evidence>
<feature type="transmembrane region" description="Helical" evidence="2">
    <location>
        <begin position="155"/>
        <end position="176"/>
    </location>
</feature>
<dbReference type="PANTHER" id="PTHR34219">
    <property type="entry name" value="IRON-REGULATED INNER MEMBRANE PROTEIN-RELATED"/>
    <property type="match status" value="1"/>
</dbReference>